<proteinExistence type="inferred from homology"/>
<dbReference type="GO" id="GO:0051028">
    <property type="term" value="P:mRNA transport"/>
    <property type="evidence" value="ECO:0007669"/>
    <property type="project" value="UniProtKB-KW"/>
</dbReference>
<keyword evidence="7" id="KW-0653">Protein transport</keyword>
<keyword evidence="8" id="KW-0811">Translocation</keyword>
<keyword evidence="4 11" id="KW-0853">WD repeat</keyword>
<evidence type="ECO:0000256" key="11">
    <source>
        <dbReference type="PROSITE-ProRule" id="PRU00221"/>
    </source>
</evidence>
<evidence type="ECO:0000256" key="4">
    <source>
        <dbReference type="ARBA" id="ARBA00022574"/>
    </source>
</evidence>
<evidence type="ECO:0000313" key="12">
    <source>
        <dbReference type="EMBL" id="KZV88517.1"/>
    </source>
</evidence>
<keyword evidence="3" id="KW-0813">Transport</keyword>
<feature type="repeat" description="WD" evidence="11">
    <location>
        <begin position="8"/>
        <end position="39"/>
    </location>
</feature>
<gene>
    <name evidence="12" type="ORF">EXIGLDRAFT_839175</name>
</gene>
<dbReference type="GO" id="GO:1904263">
    <property type="term" value="P:positive regulation of TORC1 signaling"/>
    <property type="evidence" value="ECO:0007669"/>
    <property type="project" value="TreeGrafter"/>
</dbReference>
<keyword evidence="5" id="KW-0677">Repeat</keyword>
<accession>A0A165F7E7</accession>
<dbReference type="Proteomes" id="UP000077266">
    <property type="component" value="Unassembled WGS sequence"/>
</dbReference>
<dbReference type="STRING" id="1314781.A0A165F7E7"/>
<organism evidence="12 13">
    <name type="scientific">Exidia glandulosa HHB12029</name>
    <dbReference type="NCBI Taxonomy" id="1314781"/>
    <lineage>
        <taxon>Eukaryota</taxon>
        <taxon>Fungi</taxon>
        <taxon>Dikarya</taxon>
        <taxon>Basidiomycota</taxon>
        <taxon>Agaricomycotina</taxon>
        <taxon>Agaricomycetes</taxon>
        <taxon>Auriculariales</taxon>
        <taxon>Exidiaceae</taxon>
        <taxon>Exidia</taxon>
    </lineage>
</organism>
<dbReference type="PROSITE" id="PS50082">
    <property type="entry name" value="WD_REPEATS_2"/>
    <property type="match status" value="3"/>
</dbReference>
<dbReference type="GO" id="GO:0034198">
    <property type="term" value="P:cellular response to amino acid starvation"/>
    <property type="evidence" value="ECO:0007669"/>
    <property type="project" value="TreeGrafter"/>
</dbReference>
<dbReference type="PANTHER" id="PTHR11024:SF3">
    <property type="entry name" value="NUCLEOPORIN SEH1"/>
    <property type="match status" value="1"/>
</dbReference>
<dbReference type="FunCoup" id="A0A165F7E7">
    <property type="interactions" value="828"/>
</dbReference>
<evidence type="ECO:0000256" key="10">
    <source>
        <dbReference type="ARBA" id="ARBA00023242"/>
    </source>
</evidence>
<dbReference type="InterPro" id="IPR036322">
    <property type="entry name" value="WD40_repeat_dom_sf"/>
</dbReference>
<reference evidence="12 13" key="1">
    <citation type="journal article" date="2016" name="Mol. Biol. Evol.">
        <title>Comparative Genomics of Early-Diverging Mushroom-Forming Fungi Provides Insights into the Origins of Lignocellulose Decay Capabilities.</title>
        <authorList>
            <person name="Nagy L.G."/>
            <person name="Riley R."/>
            <person name="Tritt A."/>
            <person name="Adam C."/>
            <person name="Daum C."/>
            <person name="Floudas D."/>
            <person name="Sun H."/>
            <person name="Yadav J.S."/>
            <person name="Pangilinan J."/>
            <person name="Larsson K.H."/>
            <person name="Matsuura K."/>
            <person name="Barry K."/>
            <person name="Labutti K."/>
            <person name="Kuo R."/>
            <person name="Ohm R.A."/>
            <person name="Bhattacharya S.S."/>
            <person name="Shirouzu T."/>
            <person name="Yoshinaga Y."/>
            <person name="Martin F.M."/>
            <person name="Grigoriev I.V."/>
            <person name="Hibbett D.S."/>
        </authorList>
    </citation>
    <scope>NUCLEOTIDE SEQUENCE [LARGE SCALE GENOMIC DNA]</scope>
    <source>
        <strain evidence="12 13">HHB12029</strain>
    </source>
</reference>
<dbReference type="InterPro" id="IPR001680">
    <property type="entry name" value="WD40_rpt"/>
</dbReference>
<sequence length="358" mass="38793">MLQTGLLPSAHTDLVTDAAYDFYGLKLATCGVDQRIKVWTQDENSGQWAVEDDWKAHDAPVTSLSWAHPEYGTIVASTSSDRTTKVWERRHADANTGRRWIEVASLSDAKGAVRCAGFAPADFGLKLVTLASDNVLRLYECLESASGAQWELREELDMASPFLSTAPTPTVFTPRLALTAPSPSPTSDSEGGGWSLSWCKETYWGPCVAVCTPSAPFIRIIHLPPALRPQCVLSIPVQQGGPACVSWAPLLGRTHHLLACGSRDGHVRIFKLPAPTPGEGADWSYEPLADFDEHGQGNAVSKVEWNLTGTVLASSGHDGRVRLWKASYSNVWRSMGYVTAETSEDAPGGEGIEEEVED</sequence>
<protein>
    <submittedName>
        <fullName evidence="12">WD40 repeat-like protein</fullName>
    </submittedName>
</protein>
<evidence type="ECO:0000256" key="3">
    <source>
        <dbReference type="ARBA" id="ARBA00022448"/>
    </source>
</evidence>
<keyword evidence="10" id="KW-0539">Nucleus</keyword>
<dbReference type="Pfam" id="PF00400">
    <property type="entry name" value="WD40"/>
    <property type="match status" value="3"/>
</dbReference>
<dbReference type="GO" id="GO:0015031">
    <property type="term" value="P:protein transport"/>
    <property type="evidence" value="ECO:0007669"/>
    <property type="project" value="UniProtKB-KW"/>
</dbReference>
<feature type="repeat" description="WD" evidence="11">
    <location>
        <begin position="54"/>
        <end position="88"/>
    </location>
</feature>
<dbReference type="InterPro" id="IPR037363">
    <property type="entry name" value="Sec13/Seh1_fam"/>
</dbReference>
<dbReference type="EMBL" id="KV426098">
    <property type="protein sequence ID" value="KZV88517.1"/>
    <property type="molecule type" value="Genomic_DNA"/>
</dbReference>
<evidence type="ECO:0000256" key="8">
    <source>
        <dbReference type="ARBA" id="ARBA00023010"/>
    </source>
</evidence>
<dbReference type="GO" id="GO:0035859">
    <property type="term" value="C:Seh1-associated complex"/>
    <property type="evidence" value="ECO:0007669"/>
    <property type="project" value="TreeGrafter"/>
</dbReference>
<keyword evidence="13" id="KW-1185">Reference proteome</keyword>
<dbReference type="AlphaFoldDB" id="A0A165F7E7"/>
<evidence type="ECO:0000256" key="2">
    <source>
        <dbReference type="ARBA" id="ARBA00010102"/>
    </source>
</evidence>
<evidence type="ECO:0000256" key="5">
    <source>
        <dbReference type="ARBA" id="ARBA00022737"/>
    </source>
</evidence>
<evidence type="ECO:0000256" key="9">
    <source>
        <dbReference type="ARBA" id="ARBA00023132"/>
    </source>
</evidence>
<dbReference type="SUPFAM" id="SSF50978">
    <property type="entry name" value="WD40 repeat-like"/>
    <property type="match status" value="1"/>
</dbReference>
<feature type="repeat" description="WD" evidence="11">
    <location>
        <begin position="293"/>
        <end position="334"/>
    </location>
</feature>
<comment type="subcellular location">
    <subcellularLocation>
        <location evidence="1">Nucleus</location>
        <location evidence="1">Nuclear pore complex</location>
    </subcellularLocation>
</comment>
<evidence type="ECO:0000256" key="7">
    <source>
        <dbReference type="ARBA" id="ARBA00022927"/>
    </source>
</evidence>
<dbReference type="InterPro" id="IPR015943">
    <property type="entry name" value="WD40/YVTN_repeat-like_dom_sf"/>
</dbReference>
<dbReference type="GO" id="GO:0031080">
    <property type="term" value="C:nuclear pore outer ring"/>
    <property type="evidence" value="ECO:0007669"/>
    <property type="project" value="TreeGrafter"/>
</dbReference>
<dbReference type="InParanoid" id="A0A165F7E7"/>
<keyword evidence="9" id="KW-0906">Nuclear pore complex</keyword>
<dbReference type="Gene3D" id="2.130.10.10">
    <property type="entry name" value="YVTN repeat-like/Quinoprotein amine dehydrogenase"/>
    <property type="match status" value="1"/>
</dbReference>
<comment type="similarity">
    <text evidence="2">Belongs to the WD repeat SEC13 family.</text>
</comment>
<evidence type="ECO:0000313" key="13">
    <source>
        <dbReference type="Proteomes" id="UP000077266"/>
    </source>
</evidence>
<dbReference type="SMART" id="SM00320">
    <property type="entry name" value="WD40"/>
    <property type="match status" value="5"/>
</dbReference>
<dbReference type="GO" id="GO:0005198">
    <property type="term" value="F:structural molecule activity"/>
    <property type="evidence" value="ECO:0007669"/>
    <property type="project" value="InterPro"/>
</dbReference>
<evidence type="ECO:0000256" key="1">
    <source>
        <dbReference type="ARBA" id="ARBA00004567"/>
    </source>
</evidence>
<dbReference type="PROSITE" id="PS50294">
    <property type="entry name" value="WD_REPEATS_REGION"/>
    <property type="match status" value="2"/>
</dbReference>
<dbReference type="PANTHER" id="PTHR11024">
    <property type="entry name" value="NUCLEAR PORE COMPLEX PROTEIN SEC13 / SEH1 FAMILY MEMBER"/>
    <property type="match status" value="1"/>
</dbReference>
<name>A0A165F7E7_EXIGL</name>
<evidence type="ECO:0000256" key="6">
    <source>
        <dbReference type="ARBA" id="ARBA00022816"/>
    </source>
</evidence>
<keyword evidence="6" id="KW-0509">mRNA transport</keyword>
<dbReference type="OrthoDB" id="5566198at2759"/>